<keyword evidence="6" id="KW-0032">Aminotransferase</keyword>
<feature type="domain" description="Aminotransferase class V" evidence="5">
    <location>
        <begin position="32"/>
        <end position="347"/>
    </location>
</feature>
<evidence type="ECO:0000313" key="7">
    <source>
        <dbReference type="Proteomes" id="UP000291469"/>
    </source>
</evidence>
<comment type="cofactor">
    <cofactor evidence="1 4">
        <name>pyridoxal 5'-phosphate</name>
        <dbReference type="ChEBI" id="CHEBI:597326"/>
    </cofactor>
</comment>
<keyword evidence="7" id="KW-1185">Reference proteome</keyword>
<sequence length="389" mass="42071">MIEFPFERERSSFPILSERSQLTSCSQSALARPVEAAVQRYLTHWREDGMAWVAWMDGVEASRRAFATLIGAEPDEVAVVSSVSHAVAALGTTLDYPSDRPDVVTTEMDFPTVGHSWLPQEQGGARIRFVPWDGGPLRVEALEPHVSRSTRVLSIPHQSYYNGARADLVEVAALAQEHGTLLLVDAYQSLGTCRVDVRALGIDALVAGAQKYLLGMPGIAFLYLRRELAERLSPRVTGWFGQGNPFAFDIHGGDPAPGARRFDAGTPPMVNGAAAAAGLDLLLTVGIDRIETYLRELTGFGLQQARERGLELATPDQPDRVGPNVAVRVGDANAVAERLAGQDIIVSPRRDVVRIAPHFYTRPTELTDALDAVADIVAAGPPQERAPAP</sequence>
<dbReference type="InterPro" id="IPR015422">
    <property type="entry name" value="PyrdxlP-dep_Trfase_small"/>
</dbReference>
<dbReference type="Proteomes" id="UP000291469">
    <property type="component" value="Chromosome"/>
</dbReference>
<dbReference type="PROSITE" id="PS00595">
    <property type="entry name" value="AA_TRANSFER_CLASS_5"/>
    <property type="match status" value="1"/>
</dbReference>
<dbReference type="EMBL" id="CP036402">
    <property type="protein sequence ID" value="QBI20414.1"/>
    <property type="molecule type" value="Genomic_DNA"/>
</dbReference>
<evidence type="ECO:0000259" key="5">
    <source>
        <dbReference type="Pfam" id="PF00266"/>
    </source>
</evidence>
<accession>A0A411YGN7</accession>
<dbReference type="Pfam" id="PF00266">
    <property type="entry name" value="Aminotran_5"/>
    <property type="match status" value="1"/>
</dbReference>
<proteinExistence type="inferred from homology"/>
<comment type="similarity">
    <text evidence="3">Belongs to the class-V pyridoxal-phosphate-dependent aminotransferase family.</text>
</comment>
<reference evidence="6 7" key="1">
    <citation type="submission" date="2019-01" db="EMBL/GenBank/DDBJ databases">
        <title>Egibacter rhizosphaerae EGI 80759T.</title>
        <authorList>
            <person name="Chen D.-D."/>
            <person name="Tian Y."/>
            <person name="Jiao J.-Y."/>
            <person name="Zhang X.-T."/>
            <person name="Zhang Y.-G."/>
            <person name="Zhang Y."/>
            <person name="Xiao M."/>
            <person name="Shu W.-S."/>
            <person name="Li W.-J."/>
        </authorList>
    </citation>
    <scope>NUCLEOTIDE SEQUENCE [LARGE SCALE GENOMIC DNA]</scope>
    <source>
        <strain evidence="6 7">EGI 80759</strain>
    </source>
</reference>
<evidence type="ECO:0000256" key="2">
    <source>
        <dbReference type="ARBA" id="ARBA00022898"/>
    </source>
</evidence>
<evidence type="ECO:0000313" key="6">
    <source>
        <dbReference type="EMBL" id="QBI20414.1"/>
    </source>
</evidence>
<organism evidence="6 7">
    <name type="scientific">Egibacter rhizosphaerae</name>
    <dbReference type="NCBI Taxonomy" id="1670831"/>
    <lineage>
        <taxon>Bacteria</taxon>
        <taxon>Bacillati</taxon>
        <taxon>Actinomycetota</taxon>
        <taxon>Nitriliruptoria</taxon>
        <taxon>Egibacterales</taxon>
        <taxon>Egibacteraceae</taxon>
        <taxon>Egibacter</taxon>
    </lineage>
</organism>
<dbReference type="Gene3D" id="3.90.1150.10">
    <property type="entry name" value="Aspartate Aminotransferase, domain 1"/>
    <property type="match status" value="1"/>
</dbReference>
<evidence type="ECO:0000256" key="4">
    <source>
        <dbReference type="RuleBase" id="RU004504"/>
    </source>
</evidence>
<evidence type="ECO:0000256" key="3">
    <source>
        <dbReference type="RuleBase" id="RU004075"/>
    </source>
</evidence>
<dbReference type="Gene3D" id="3.40.640.10">
    <property type="entry name" value="Type I PLP-dependent aspartate aminotransferase-like (Major domain)"/>
    <property type="match status" value="1"/>
</dbReference>
<dbReference type="InterPro" id="IPR000192">
    <property type="entry name" value="Aminotrans_V_dom"/>
</dbReference>
<name>A0A411YGN7_9ACTN</name>
<dbReference type="InterPro" id="IPR015424">
    <property type="entry name" value="PyrdxlP-dep_Trfase"/>
</dbReference>
<dbReference type="InterPro" id="IPR015421">
    <property type="entry name" value="PyrdxlP-dep_Trfase_major"/>
</dbReference>
<keyword evidence="6" id="KW-0808">Transferase</keyword>
<dbReference type="OrthoDB" id="9808002at2"/>
<dbReference type="PANTHER" id="PTHR43586">
    <property type="entry name" value="CYSTEINE DESULFURASE"/>
    <property type="match status" value="1"/>
</dbReference>
<gene>
    <name evidence="6" type="ORF">ER308_13120</name>
</gene>
<evidence type="ECO:0000256" key="1">
    <source>
        <dbReference type="ARBA" id="ARBA00001933"/>
    </source>
</evidence>
<protein>
    <submittedName>
        <fullName evidence="6">Aminotransferase class V-fold PLP-dependent enzyme</fullName>
    </submittedName>
</protein>
<dbReference type="InterPro" id="IPR020578">
    <property type="entry name" value="Aminotrans_V_PyrdxlP_BS"/>
</dbReference>
<dbReference type="AlphaFoldDB" id="A0A411YGN7"/>
<keyword evidence="2" id="KW-0663">Pyridoxal phosphate</keyword>
<dbReference type="PANTHER" id="PTHR43586:SF15">
    <property type="entry name" value="BLR3095 PROTEIN"/>
    <property type="match status" value="1"/>
</dbReference>
<dbReference type="RefSeq" id="WP_131155411.1">
    <property type="nucleotide sequence ID" value="NZ_CP036402.1"/>
</dbReference>
<dbReference type="GO" id="GO:0008483">
    <property type="term" value="F:transaminase activity"/>
    <property type="evidence" value="ECO:0007669"/>
    <property type="project" value="UniProtKB-KW"/>
</dbReference>
<dbReference type="KEGG" id="erz:ER308_13120"/>
<dbReference type="SUPFAM" id="SSF53383">
    <property type="entry name" value="PLP-dependent transferases"/>
    <property type="match status" value="1"/>
</dbReference>